<dbReference type="EMBL" id="SOFL01000049">
    <property type="protein sequence ID" value="TFB98735.1"/>
    <property type="molecule type" value="Genomic_DNA"/>
</dbReference>
<dbReference type="AlphaFoldDB" id="A0A4R8W275"/>
<protein>
    <submittedName>
        <fullName evidence="1">Uncharacterized protein</fullName>
    </submittedName>
</protein>
<reference evidence="1 2" key="1">
    <citation type="submission" date="2019-03" db="EMBL/GenBank/DDBJ databases">
        <title>Genomics of glacier-inhabiting Cryobacterium strains.</title>
        <authorList>
            <person name="Liu Q."/>
            <person name="Xin Y.-H."/>
        </authorList>
    </citation>
    <scope>NUCLEOTIDE SEQUENCE [LARGE SCALE GENOMIC DNA]</scope>
    <source>
        <strain evidence="1 2">RHLS22-1</strain>
    </source>
</reference>
<organism evidence="1 2">
    <name type="scientific">Cryobacterium adonitolivorans</name>
    <dbReference type="NCBI Taxonomy" id="1259189"/>
    <lineage>
        <taxon>Bacteria</taxon>
        <taxon>Bacillati</taxon>
        <taxon>Actinomycetota</taxon>
        <taxon>Actinomycetes</taxon>
        <taxon>Micrococcales</taxon>
        <taxon>Microbacteriaceae</taxon>
        <taxon>Cryobacterium</taxon>
    </lineage>
</organism>
<evidence type="ECO:0000313" key="1">
    <source>
        <dbReference type="EMBL" id="TFB98735.1"/>
    </source>
</evidence>
<name>A0A4R8W275_9MICO</name>
<gene>
    <name evidence="1" type="ORF">E3O42_14970</name>
</gene>
<dbReference type="Proteomes" id="UP000297907">
    <property type="component" value="Unassembled WGS sequence"/>
</dbReference>
<sequence>MPHPPADLVSYEIRLQGRLDDRWGTWFDGFQLSAGSDGTTTLTGPVTDQAALHGLLRRIGDLGVTLISINATLPSNGDFDE</sequence>
<proteinExistence type="predicted"/>
<comment type="caution">
    <text evidence="1">The sequence shown here is derived from an EMBL/GenBank/DDBJ whole genome shotgun (WGS) entry which is preliminary data.</text>
</comment>
<dbReference type="OrthoDB" id="4828421at2"/>
<keyword evidence="2" id="KW-1185">Reference proteome</keyword>
<evidence type="ECO:0000313" key="2">
    <source>
        <dbReference type="Proteomes" id="UP000297907"/>
    </source>
</evidence>
<accession>A0A4R8W275</accession>